<gene>
    <name evidence="1" type="ORF">ZIOFF_056556</name>
</gene>
<dbReference type="AlphaFoldDB" id="A0A8J5KPE9"/>
<comment type="caution">
    <text evidence="1">The sequence shown here is derived from an EMBL/GenBank/DDBJ whole genome shotgun (WGS) entry which is preliminary data.</text>
</comment>
<dbReference type="PANTHER" id="PTHR32175">
    <property type="entry name" value="PROTEIN, PUTATIVE, EXPRESSED-RELATED"/>
    <property type="match status" value="1"/>
</dbReference>
<keyword evidence="2" id="KW-1185">Reference proteome</keyword>
<accession>A0A8J5KPE9</accession>
<organism evidence="1 2">
    <name type="scientific">Zingiber officinale</name>
    <name type="common">Ginger</name>
    <name type="synonym">Amomum zingiber</name>
    <dbReference type="NCBI Taxonomy" id="94328"/>
    <lineage>
        <taxon>Eukaryota</taxon>
        <taxon>Viridiplantae</taxon>
        <taxon>Streptophyta</taxon>
        <taxon>Embryophyta</taxon>
        <taxon>Tracheophyta</taxon>
        <taxon>Spermatophyta</taxon>
        <taxon>Magnoliopsida</taxon>
        <taxon>Liliopsida</taxon>
        <taxon>Zingiberales</taxon>
        <taxon>Zingiberaceae</taxon>
        <taxon>Zingiber</taxon>
    </lineage>
</organism>
<dbReference type="EMBL" id="JACMSC010000015">
    <property type="protein sequence ID" value="KAG6487821.1"/>
    <property type="molecule type" value="Genomic_DNA"/>
</dbReference>
<sequence>MMCTSPTIILDVEFLSNVVGLDKDWQMVIRRPVQRESQWKKPTAPFSFNTCNTHDRNVKQLNGTHKAHVHSKNEANILAKYKPTIDVTSLIAELKPADKWGIDSLDYFKSSLHVLVYYEDLVNNLTLLKQKFFSCHVKIHKKPLSDQITNWGSVYTALKGTHVHFQQSVGQVLSLWF</sequence>
<dbReference type="PANTHER" id="PTHR32175:SF9">
    <property type="entry name" value="OS01G0784600 PROTEIN"/>
    <property type="match status" value="1"/>
</dbReference>
<dbReference type="Proteomes" id="UP000734854">
    <property type="component" value="Unassembled WGS sequence"/>
</dbReference>
<proteinExistence type="predicted"/>
<evidence type="ECO:0000313" key="2">
    <source>
        <dbReference type="Proteomes" id="UP000734854"/>
    </source>
</evidence>
<name>A0A8J5KPE9_ZINOF</name>
<protein>
    <submittedName>
        <fullName evidence="1">Uncharacterized protein</fullName>
    </submittedName>
</protein>
<evidence type="ECO:0000313" key="1">
    <source>
        <dbReference type="EMBL" id="KAG6487821.1"/>
    </source>
</evidence>
<dbReference type="InterPro" id="IPR052796">
    <property type="entry name" value="Nod_factor_sulfotransferase"/>
</dbReference>
<reference evidence="1 2" key="1">
    <citation type="submission" date="2020-08" db="EMBL/GenBank/DDBJ databases">
        <title>Plant Genome Project.</title>
        <authorList>
            <person name="Zhang R.-G."/>
        </authorList>
    </citation>
    <scope>NUCLEOTIDE SEQUENCE [LARGE SCALE GENOMIC DNA]</scope>
    <source>
        <tissue evidence="1">Rhizome</tissue>
    </source>
</reference>